<dbReference type="InterPro" id="IPR040357">
    <property type="entry name" value="Vma22/CCDC115"/>
</dbReference>
<comment type="caution">
    <text evidence="2">The sequence shown here is derived from an EMBL/GenBank/DDBJ whole genome shotgun (WGS) entry which is preliminary data.</text>
</comment>
<gene>
    <name evidence="2" type="ORF">BCR33DRAFT_767777</name>
</gene>
<name>A0A1Y2C403_9FUNG</name>
<dbReference type="OrthoDB" id="408631at2759"/>
<sequence>MVELNAELLDQVDAYLQLQSEIGQLLRKGFMHLAEAKYVLGPLKLSQHSYSRKMEATAFCLQIASAAEPTDISEQIESSLSKKKQARFEGGRRRQRRRNKVWRVKLN</sequence>
<evidence type="ECO:0000256" key="1">
    <source>
        <dbReference type="SAM" id="MobiDB-lite"/>
    </source>
</evidence>
<proteinExistence type="predicted"/>
<accession>A0A1Y2C403</accession>
<feature type="region of interest" description="Disordered" evidence="1">
    <location>
        <begin position="74"/>
        <end position="107"/>
    </location>
</feature>
<dbReference type="GO" id="GO:0070072">
    <property type="term" value="P:vacuolar proton-transporting V-type ATPase complex assembly"/>
    <property type="evidence" value="ECO:0007669"/>
    <property type="project" value="InterPro"/>
</dbReference>
<feature type="compositionally biased region" description="Basic residues" evidence="1">
    <location>
        <begin position="93"/>
        <end position="107"/>
    </location>
</feature>
<dbReference type="Pfam" id="PF21730">
    <property type="entry name" value="Vma22_CCDC115"/>
    <property type="match status" value="1"/>
</dbReference>
<dbReference type="Proteomes" id="UP000193642">
    <property type="component" value="Unassembled WGS sequence"/>
</dbReference>
<dbReference type="AlphaFoldDB" id="A0A1Y2C403"/>
<reference evidence="2 3" key="1">
    <citation type="submission" date="2016-07" db="EMBL/GenBank/DDBJ databases">
        <title>Pervasive Adenine N6-methylation of Active Genes in Fungi.</title>
        <authorList>
            <consortium name="DOE Joint Genome Institute"/>
            <person name="Mondo S.J."/>
            <person name="Dannebaum R.O."/>
            <person name="Kuo R.C."/>
            <person name="Labutti K."/>
            <person name="Haridas S."/>
            <person name="Kuo A."/>
            <person name="Salamov A."/>
            <person name="Ahrendt S.R."/>
            <person name="Lipzen A."/>
            <person name="Sullivan W."/>
            <person name="Andreopoulos W.B."/>
            <person name="Clum A."/>
            <person name="Lindquist E."/>
            <person name="Daum C."/>
            <person name="Ramamoorthy G.K."/>
            <person name="Gryganskyi A."/>
            <person name="Culley D."/>
            <person name="Magnuson J.K."/>
            <person name="James T.Y."/>
            <person name="O'Malley M.A."/>
            <person name="Stajich J.E."/>
            <person name="Spatafora J.W."/>
            <person name="Visel A."/>
            <person name="Grigoriev I.V."/>
        </authorList>
    </citation>
    <scope>NUCLEOTIDE SEQUENCE [LARGE SCALE GENOMIC DNA]</scope>
    <source>
        <strain evidence="2 3">JEL800</strain>
    </source>
</reference>
<protein>
    <submittedName>
        <fullName evidence="2">Uncharacterized protein</fullName>
    </submittedName>
</protein>
<keyword evidence="3" id="KW-1185">Reference proteome</keyword>
<evidence type="ECO:0000313" key="3">
    <source>
        <dbReference type="Proteomes" id="UP000193642"/>
    </source>
</evidence>
<evidence type="ECO:0000313" key="2">
    <source>
        <dbReference type="EMBL" id="ORY41035.1"/>
    </source>
</evidence>
<organism evidence="2 3">
    <name type="scientific">Rhizoclosmatium globosum</name>
    <dbReference type="NCBI Taxonomy" id="329046"/>
    <lineage>
        <taxon>Eukaryota</taxon>
        <taxon>Fungi</taxon>
        <taxon>Fungi incertae sedis</taxon>
        <taxon>Chytridiomycota</taxon>
        <taxon>Chytridiomycota incertae sedis</taxon>
        <taxon>Chytridiomycetes</taxon>
        <taxon>Chytridiales</taxon>
        <taxon>Chytriomycetaceae</taxon>
        <taxon>Rhizoclosmatium</taxon>
    </lineage>
</organism>
<dbReference type="EMBL" id="MCGO01000033">
    <property type="protein sequence ID" value="ORY41035.1"/>
    <property type="molecule type" value="Genomic_DNA"/>
</dbReference>